<accession>A0ABV6KSK6</accession>
<reference evidence="9 10" key="1">
    <citation type="submission" date="2024-09" db="EMBL/GenBank/DDBJ databases">
        <authorList>
            <person name="Sun Q."/>
            <person name="Mori K."/>
        </authorList>
    </citation>
    <scope>NUCLEOTIDE SEQUENCE [LARGE SCALE GENOMIC DNA]</scope>
    <source>
        <strain evidence="9 10">CGMCC 1.9126</strain>
    </source>
</reference>
<dbReference type="PANTHER" id="PTHR46577">
    <property type="entry name" value="HTH-TYPE TRANSCRIPTIONAL REGULATORY PROTEIN GABR"/>
    <property type="match status" value="1"/>
</dbReference>
<dbReference type="InterPro" id="IPR004839">
    <property type="entry name" value="Aminotransferase_I/II_large"/>
</dbReference>
<organism evidence="9 10">
    <name type="scientific">Robertmurraya beringensis</name>
    <dbReference type="NCBI Taxonomy" id="641660"/>
    <lineage>
        <taxon>Bacteria</taxon>
        <taxon>Bacillati</taxon>
        <taxon>Bacillota</taxon>
        <taxon>Bacilli</taxon>
        <taxon>Bacillales</taxon>
        <taxon>Bacillaceae</taxon>
        <taxon>Robertmurraya</taxon>
    </lineage>
</organism>
<dbReference type="InterPro" id="IPR036390">
    <property type="entry name" value="WH_DNA-bd_sf"/>
</dbReference>
<dbReference type="RefSeq" id="WP_377058433.1">
    <property type="nucleotide sequence ID" value="NZ_JBHLUU010000099.1"/>
</dbReference>
<evidence type="ECO:0000313" key="9">
    <source>
        <dbReference type="EMBL" id="MFC0476310.1"/>
    </source>
</evidence>
<keyword evidence="3 9" id="KW-0808">Transferase</keyword>
<dbReference type="PRINTS" id="PR00035">
    <property type="entry name" value="HTHGNTR"/>
</dbReference>
<sequence>MLEITVTLDSHLEEPLYLQLYSFLKKEMVEGRLTPDTKLPSKRKLSTHLGISQTTVETAYQQLIAEGYVKSEPRKGLFVNKLEMDIFPIKKEHVAARDNFQQSPLPNSIIVDFGHGNIALNEFPFSIWRKLTIQSLYEEESHLLLSGHRQGDLPLRVEIAKYLYQSRGVRCEPDQIIIGAGTQYMVTFLTMLLGRERVYAMENPGFHRSREAFRDQGVKLLGISLDQDGIKMEDLRESEATVAYVTPSHQFPLGMVMPISRRMELLKWANETDSFIIEDDYDGEFRYTGRPIPSLQGLDHQGRVIYLGTFSKSLIPSLRISFMVLPPPLLSRYQNRFSIYKQTVSRLHQQTLYLFMNEGHWSRHLQKMRTTYRRKQSTLLTLITEKFGNQVTVIGVDSGLHILLEVHNSMTESELINHAEKVGVKVYPTSVYYDVNTYSLNPMVLIGYGGVTESEIHNGITLLQKAWELF</sequence>
<evidence type="ECO:0000259" key="8">
    <source>
        <dbReference type="PROSITE" id="PS50949"/>
    </source>
</evidence>
<dbReference type="SUPFAM" id="SSF53383">
    <property type="entry name" value="PLP-dependent transferases"/>
    <property type="match status" value="1"/>
</dbReference>
<dbReference type="CDD" id="cd00609">
    <property type="entry name" value="AAT_like"/>
    <property type="match status" value="1"/>
</dbReference>
<evidence type="ECO:0000313" key="10">
    <source>
        <dbReference type="Proteomes" id="UP001589738"/>
    </source>
</evidence>
<dbReference type="PROSITE" id="PS50949">
    <property type="entry name" value="HTH_GNTR"/>
    <property type="match status" value="1"/>
</dbReference>
<dbReference type="CDD" id="cd07377">
    <property type="entry name" value="WHTH_GntR"/>
    <property type="match status" value="1"/>
</dbReference>
<gene>
    <name evidence="9" type="ORF">ACFFHF_13825</name>
</gene>
<evidence type="ECO:0000256" key="2">
    <source>
        <dbReference type="ARBA" id="ARBA00005384"/>
    </source>
</evidence>
<dbReference type="InterPro" id="IPR015421">
    <property type="entry name" value="PyrdxlP-dep_Trfase_major"/>
</dbReference>
<keyword evidence="7" id="KW-0804">Transcription</keyword>
<dbReference type="InterPro" id="IPR051446">
    <property type="entry name" value="HTH_trans_reg/aminotransferase"/>
</dbReference>
<dbReference type="Gene3D" id="3.40.640.10">
    <property type="entry name" value="Type I PLP-dependent aspartate aminotransferase-like (Major domain)"/>
    <property type="match status" value="1"/>
</dbReference>
<dbReference type="SMART" id="SM00345">
    <property type="entry name" value="HTH_GNTR"/>
    <property type="match status" value="1"/>
</dbReference>
<evidence type="ECO:0000256" key="6">
    <source>
        <dbReference type="ARBA" id="ARBA00023125"/>
    </source>
</evidence>
<feature type="domain" description="HTH gntR-type" evidence="8">
    <location>
        <begin position="14"/>
        <end position="82"/>
    </location>
</feature>
<dbReference type="PANTHER" id="PTHR46577:SF1">
    <property type="entry name" value="HTH-TYPE TRANSCRIPTIONAL REGULATORY PROTEIN GABR"/>
    <property type="match status" value="1"/>
</dbReference>
<dbReference type="GO" id="GO:0008483">
    <property type="term" value="F:transaminase activity"/>
    <property type="evidence" value="ECO:0007669"/>
    <property type="project" value="UniProtKB-KW"/>
</dbReference>
<dbReference type="SUPFAM" id="SSF46785">
    <property type="entry name" value="Winged helix' DNA-binding domain"/>
    <property type="match status" value="1"/>
</dbReference>
<dbReference type="EMBL" id="JBHLUU010000099">
    <property type="protein sequence ID" value="MFC0476310.1"/>
    <property type="molecule type" value="Genomic_DNA"/>
</dbReference>
<comment type="similarity">
    <text evidence="2">In the C-terminal section; belongs to the class-I pyridoxal-phosphate-dependent aminotransferase family.</text>
</comment>
<name>A0ABV6KSK6_9BACI</name>
<evidence type="ECO:0000256" key="4">
    <source>
        <dbReference type="ARBA" id="ARBA00022898"/>
    </source>
</evidence>
<dbReference type="Gene3D" id="1.10.10.10">
    <property type="entry name" value="Winged helix-like DNA-binding domain superfamily/Winged helix DNA-binding domain"/>
    <property type="match status" value="1"/>
</dbReference>
<proteinExistence type="inferred from homology"/>
<dbReference type="Pfam" id="PF00392">
    <property type="entry name" value="GntR"/>
    <property type="match status" value="1"/>
</dbReference>
<dbReference type="Proteomes" id="UP001589738">
    <property type="component" value="Unassembled WGS sequence"/>
</dbReference>
<evidence type="ECO:0000256" key="5">
    <source>
        <dbReference type="ARBA" id="ARBA00023015"/>
    </source>
</evidence>
<evidence type="ECO:0000256" key="3">
    <source>
        <dbReference type="ARBA" id="ARBA00022576"/>
    </source>
</evidence>
<comment type="cofactor">
    <cofactor evidence="1">
        <name>pyridoxal 5'-phosphate</name>
        <dbReference type="ChEBI" id="CHEBI:597326"/>
    </cofactor>
</comment>
<evidence type="ECO:0000256" key="7">
    <source>
        <dbReference type="ARBA" id="ARBA00023163"/>
    </source>
</evidence>
<keyword evidence="5" id="KW-0805">Transcription regulation</keyword>
<dbReference type="InterPro" id="IPR036388">
    <property type="entry name" value="WH-like_DNA-bd_sf"/>
</dbReference>
<keyword evidence="6" id="KW-0238">DNA-binding</keyword>
<dbReference type="Pfam" id="PF00155">
    <property type="entry name" value="Aminotran_1_2"/>
    <property type="match status" value="1"/>
</dbReference>
<dbReference type="InterPro" id="IPR000524">
    <property type="entry name" value="Tscrpt_reg_HTH_GntR"/>
</dbReference>
<comment type="caution">
    <text evidence="9">The sequence shown here is derived from an EMBL/GenBank/DDBJ whole genome shotgun (WGS) entry which is preliminary data.</text>
</comment>
<keyword evidence="4" id="KW-0663">Pyridoxal phosphate</keyword>
<dbReference type="InterPro" id="IPR015424">
    <property type="entry name" value="PyrdxlP-dep_Trfase"/>
</dbReference>
<evidence type="ECO:0000256" key="1">
    <source>
        <dbReference type="ARBA" id="ARBA00001933"/>
    </source>
</evidence>
<protein>
    <submittedName>
        <fullName evidence="9">PLP-dependent aminotransferase family protein</fullName>
    </submittedName>
</protein>
<keyword evidence="10" id="KW-1185">Reference proteome</keyword>
<keyword evidence="3 9" id="KW-0032">Aminotransferase</keyword>